<dbReference type="PATRIC" id="fig|556287.8.peg.1098"/>
<dbReference type="InterPro" id="IPR005031">
    <property type="entry name" value="COQ10_START"/>
</dbReference>
<proteinExistence type="inferred from homology"/>
<evidence type="ECO:0000259" key="2">
    <source>
        <dbReference type="Pfam" id="PF03364"/>
    </source>
</evidence>
<dbReference type="PANTHER" id="PTHR12901">
    <property type="entry name" value="SPERM PROTEIN HOMOLOG"/>
    <property type="match status" value="1"/>
</dbReference>
<dbReference type="CDD" id="cd07813">
    <property type="entry name" value="COQ10p_like"/>
    <property type="match status" value="1"/>
</dbReference>
<accession>A0A095BF13</accession>
<reference evidence="3 4" key="1">
    <citation type="journal article" date="2015" name="Phytopathology">
        <title>Genomes of Candidatus Liberibacter solanacearum haplotype A from New Zealand and the USA suggest significant genome plasticity in the species.</title>
        <authorList>
            <person name="Thompson S.M."/>
            <person name="Johnson C.P."/>
            <person name="Lu A.Y."/>
            <person name="Frampton R.A."/>
            <person name="Sullivan K.L."/>
            <person name="Fiers M.W."/>
            <person name="Crowhurst R.N."/>
            <person name="Pitman A.R."/>
            <person name="Scott I."/>
            <person name="Gudmestad N.C."/>
            <person name="Smith G.R."/>
        </authorList>
    </citation>
    <scope>NUCLEOTIDE SEQUENCE [LARGE SCALE GENOMIC DNA]</scope>
    <source>
        <strain evidence="3 4">LsoNZ1</strain>
    </source>
</reference>
<dbReference type="Gene3D" id="3.30.530.20">
    <property type="match status" value="1"/>
</dbReference>
<gene>
    <name evidence="3" type="ORF">DJ66_1089</name>
</gene>
<dbReference type="PANTHER" id="PTHR12901:SF10">
    <property type="entry name" value="COENZYME Q-BINDING PROTEIN COQ10, MITOCHONDRIAL"/>
    <property type="match status" value="1"/>
</dbReference>
<dbReference type="Proteomes" id="UP000033731">
    <property type="component" value="Unassembled WGS sequence"/>
</dbReference>
<dbReference type="InterPro" id="IPR044996">
    <property type="entry name" value="COQ10-like"/>
</dbReference>
<comment type="caution">
    <text evidence="3">The sequence shown here is derived from an EMBL/GenBank/DDBJ whole genome shotgun (WGS) entry which is preliminary data.</text>
</comment>
<organism evidence="3 4">
    <name type="scientific">Candidatus Liberibacter solanacearum</name>
    <dbReference type="NCBI Taxonomy" id="556287"/>
    <lineage>
        <taxon>Bacteria</taxon>
        <taxon>Pseudomonadati</taxon>
        <taxon>Pseudomonadota</taxon>
        <taxon>Alphaproteobacteria</taxon>
        <taxon>Hyphomicrobiales</taxon>
        <taxon>Rhizobiaceae</taxon>
        <taxon>Liberibacter</taxon>
    </lineage>
</organism>
<name>A0A095BF13_9HYPH</name>
<evidence type="ECO:0000313" key="4">
    <source>
        <dbReference type="Proteomes" id="UP000033731"/>
    </source>
</evidence>
<feature type="domain" description="Coenzyme Q-binding protein COQ10 START" evidence="2">
    <location>
        <begin position="10"/>
        <end position="140"/>
    </location>
</feature>
<protein>
    <submittedName>
        <fullName evidence="3">Putative oligoketide cyclase/dehydratase or lipid transport protein YfjG</fullName>
    </submittedName>
</protein>
<evidence type="ECO:0000313" key="3">
    <source>
        <dbReference type="EMBL" id="KJZ82339.1"/>
    </source>
</evidence>
<evidence type="ECO:0000256" key="1">
    <source>
        <dbReference type="ARBA" id="ARBA00008918"/>
    </source>
</evidence>
<keyword evidence="4" id="KW-1185">Reference proteome</keyword>
<dbReference type="RefSeq" id="WP_034442239.1">
    <property type="nucleotide sequence ID" value="NZ_JMTK01000002.1"/>
</dbReference>
<comment type="similarity">
    <text evidence="1">Belongs to the ribosome association toxin RatA family.</text>
</comment>
<dbReference type="GO" id="GO:0045333">
    <property type="term" value="P:cellular respiration"/>
    <property type="evidence" value="ECO:0007669"/>
    <property type="project" value="InterPro"/>
</dbReference>
<dbReference type="Pfam" id="PF03364">
    <property type="entry name" value="Polyketide_cyc"/>
    <property type="match status" value="1"/>
</dbReference>
<sequence length="160" mass="19066">MHHFTADRIVNYSSKQMFDLVADVEKYPEFVPLCKELVIHEIEQRGSDKILIASMKISYVGIQETFVTRVQIDEHQNRISVRHLKNLFNSLENDWYFEEISGSECIVRFSIKYELQNRLFDKMLRAIFEPAFSAFVKAFERRAKKIYFPLSLENKKFTEK</sequence>
<dbReference type="GO" id="GO:0048039">
    <property type="term" value="F:ubiquinone binding"/>
    <property type="evidence" value="ECO:0007669"/>
    <property type="project" value="InterPro"/>
</dbReference>
<dbReference type="InterPro" id="IPR023393">
    <property type="entry name" value="START-like_dom_sf"/>
</dbReference>
<dbReference type="SUPFAM" id="SSF55961">
    <property type="entry name" value="Bet v1-like"/>
    <property type="match status" value="1"/>
</dbReference>
<dbReference type="EMBL" id="JMTK01000002">
    <property type="protein sequence ID" value="KJZ82339.1"/>
    <property type="molecule type" value="Genomic_DNA"/>
</dbReference>
<dbReference type="AlphaFoldDB" id="A0A095BF13"/>